<organism evidence="1 2">
    <name type="scientific">Globodera rostochiensis</name>
    <name type="common">Golden nematode worm</name>
    <name type="synonym">Heterodera rostochiensis</name>
    <dbReference type="NCBI Taxonomy" id="31243"/>
    <lineage>
        <taxon>Eukaryota</taxon>
        <taxon>Metazoa</taxon>
        <taxon>Ecdysozoa</taxon>
        <taxon>Nematoda</taxon>
        <taxon>Chromadorea</taxon>
        <taxon>Rhabditida</taxon>
        <taxon>Tylenchina</taxon>
        <taxon>Tylenchomorpha</taxon>
        <taxon>Tylenchoidea</taxon>
        <taxon>Heteroderidae</taxon>
        <taxon>Heteroderinae</taxon>
        <taxon>Globodera</taxon>
    </lineage>
</organism>
<evidence type="ECO:0000313" key="2">
    <source>
        <dbReference type="WBParaSite" id="Gr19_v10_g5317.t1"/>
    </source>
</evidence>
<dbReference type="WBParaSite" id="Gr19_v10_g5317.t1">
    <property type="protein sequence ID" value="Gr19_v10_g5317.t1"/>
    <property type="gene ID" value="Gr19_v10_g5317"/>
</dbReference>
<proteinExistence type="predicted"/>
<protein>
    <submittedName>
        <fullName evidence="2">Uncharacterized protein</fullName>
    </submittedName>
</protein>
<evidence type="ECO:0000313" key="1">
    <source>
        <dbReference type="Proteomes" id="UP000887572"/>
    </source>
</evidence>
<dbReference type="Proteomes" id="UP000887572">
    <property type="component" value="Unplaced"/>
</dbReference>
<keyword evidence="1" id="KW-1185">Reference proteome</keyword>
<dbReference type="AlphaFoldDB" id="A0A914HZV9"/>
<reference evidence="2" key="1">
    <citation type="submission" date="2022-11" db="UniProtKB">
        <authorList>
            <consortium name="WormBaseParasite"/>
        </authorList>
    </citation>
    <scope>IDENTIFICATION</scope>
</reference>
<sequence length="85" mass="9563">MGRSCRANSGGAAIGHRMLRQSARVICVNCLQQGKPTCYYEKALRMVKRHCTDVPFLAYIPPEEVRTMALTKDLLNELPLIEATR</sequence>
<accession>A0A914HZV9</accession>
<name>A0A914HZV9_GLORO</name>